<proteinExistence type="predicted"/>
<protein>
    <submittedName>
        <fullName evidence="1">Uncharacterized protein</fullName>
    </submittedName>
</protein>
<dbReference type="EMBL" id="QHHU01000025">
    <property type="protein sequence ID" value="RSM43369.1"/>
    <property type="molecule type" value="Genomic_DNA"/>
</dbReference>
<name>A0A428WJV9_AMYBA</name>
<keyword evidence="2" id="KW-1185">Reference proteome</keyword>
<reference evidence="1 2" key="1">
    <citation type="submission" date="2018-05" db="EMBL/GenBank/DDBJ databases">
        <title>Evolution of GPA BGCs.</title>
        <authorList>
            <person name="Waglechner N."/>
            <person name="Wright G.D."/>
        </authorList>
    </citation>
    <scope>NUCLEOTIDE SEQUENCE [LARGE SCALE GENOMIC DNA]</scope>
    <source>
        <strain evidence="1 2">DSM 5908</strain>
    </source>
</reference>
<organism evidence="1 2">
    <name type="scientific">Amycolatopsis balhimycina DSM 5908</name>
    <dbReference type="NCBI Taxonomy" id="1081091"/>
    <lineage>
        <taxon>Bacteria</taxon>
        <taxon>Bacillati</taxon>
        <taxon>Actinomycetota</taxon>
        <taxon>Actinomycetes</taxon>
        <taxon>Pseudonocardiales</taxon>
        <taxon>Pseudonocardiaceae</taxon>
        <taxon>Amycolatopsis</taxon>
    </lineage>
</organism>
<comment type="caution">
    <text evidence="1">The sequence shown here is derived from an EMBL/GenBank/DDBJ whole genome shotgun (WGS) entry which is preliminary data.</text>
</comment>
<evidence type="ECO:0000313" key="1">
    <source>
        <dbReference type="EMBL" id="RSM43369.1"/>
    </source>
</evidence>
<evidence type="ECO:0000313" key="2">
    <source>
        <dbReference type="Proteomes" id="UP000286716"/>
    </source>
</evidence>
<accession>A0A428WJV9</accession>
<dbReference type="AlphaFoldDB" id="A0A428WJV9"/>
<sequence length="241" mass="26927">MITPPQPDRDVLAGTEVYLDREFFSGANGGVAISRRPNTPCLRHRDGDWWLDNDSTAHNGLLSVHFTGEPKRVQVPQRCSVRLPDGRAEVIAWNKECRLWLTIEGSAHQVVKVVTPNGERTEAGVPGAVLRVRELWQRVPVHRVILAAHYREYFTAGLRAPAPQGRTQTMRCMGQEKATQLDRALRETMDAVWGEQGHGDELPDYLISQRLLGPGDLHLVPHRTCRHQRPGPVGPGSTEHG</sequence>
<gene>
    <name evidence="1" type="ORF">DMA12_19145</name>
</gene>
<dbReference type="Proteomes" id="UP000286716">
    <property type="component" value="Unassembled WGS sequence"/>
</dbReference>